<proteinExistence type="predicted"/>
<keyword evidence="2" id="KW-1185">Reference proteome</keyword>
<dbReference type="SUPFAM" id="SSF53649">
    <property type="entry name" value="Alkaline phosphatase-like"/>
    <property type="match status" value="1"/>
</dbReference>
<dbReference type="Pfam" id="PF01663">
    <property type="entry name" value="Phosphodiest"/>
    <property type="match status" value="1"/>
</dbReference>
<dbReference type="Proteomes" id="UP001296706">
    <property type="component" value="Unassembled WGS sequence"/>
</dbReference>
<evidence type="ECO:0000313" key="1">
    <source>
        <dbReference type="EMBL" id="NMH77401.1"/>
    </source>
</evidence>
<reference evidence="1 2" key="1">
    <citation type="submission" date="2020-04" db="EMBL/GenBank/DDBJ databases">
        <authorList>
            <person name="Klaysubun C."/>
            <person name="Duangmal K."/>
            <person name="Lipun K."/>
        </authorList>
    </citation>
    <scope>NUCLEOTIDE SEQUENCE [LARGE SCALE GENOMIC DNA]</scope>
    <source>
        <strain evidence="1 2">JCM 11839</strain>
    </source>
</reference>
<comment type="caution">
    <text evidence="1">The sequence shown here is derived from an EMBL/GenBank/DDBJ whole genome shotgun (WGS) entry which is preliminary data.</text>
</comment>
<dbReference type="InterPro" id="IPR002591">
    <property type="entry name" value="Phosphodiest/P_Trfase"/>
</dbReference>
<dbReference type="EMBL" id="JAAXKY010000023">
    <property type="protein sequence ID" value="NMH77401.1"/>
    <property type="molecule type" value="Genomic_DNA"/>
</dbReference>
<sequence>MLEVVTDPVLPVYGHRSLAEVLPALLTALGVPGEAPGQPGLELAPAPAVALLLVDGLGSELLRTHAADAPFLASLSDAGPLTVGFPSSTSISLTSLGTGLPPGAHGMLGISFRTAPDELLDTLQWRSVGTPEPVDLRERRPPEEIQPSTTVFERAAAAGVEVTVVSKAEFGGSGLTRAALRGGRYAGTYALGDLAAEMIGALAGQGRRLVYGYHADLDALGHLYGPGTLPWRLQLSQVDRLAALVAEHLPPDGMLVVTGDHGMVRVDRVVDADTDPALRSGVDLLGGDPRSRHVYVQPGAQDDVLAVWRAVLGDGAWVVPGEQAVAEGWFGRVDQRMRNRIGDVVVAARGGTAVVRSVAEPVLAGLPGQHGSLTVAEQVVPLLVARPA</sequence>
<dbReference type="InterPro" id="IPR017850">
    <property type="entry name" value="Alkaline_phosphatase_core_sf"/>
</dbReference>
<name>A0ABX1RAH5_9PSEU</name>
<evidence type="ECO:0000313" key="2">
    <source>
        <dbReference type="Proteomes" id="UP001296706"/>
    </source>
</evidence>
<accession>A0ABX1RAH5</accession>
<organism evidence="1 2">
    <name type="scientific">Pseudonocardia xinjiangensis</name>
    <dbReference type="NCBI Taxonomy" id="75289"/>
    <lineage>
        <taxon>Bacteria</taxon>
        <taxon>Bacillati</taxon>
        <taxon>Actinomycetota</taxon>
        <taxon>Actinomycetes</taxon>
        <taxon>Pseudonocardiales</taxon>
        <taxon>Pseudonocardiaceae</taxon>
        <taxon>Pseudonocardia</taxon>
    </lineage>
</organism>
<dbReference type="RefSeq" id="WP_169395469.1">
    <property type="nucleotide sequence ID" value="NZ_BAAAJH010000007.1"/>
</dbReference>
<dbReference type="Gene3D" id="3.40.720.10">
    <property type="entry name" value="Alkaline Phosphatase, subunit A"/>
    <property type="match status" value="1"/>
</dbReference>
<gene>
    <name evidence="1" type="ORF">HF577_09915</name>
</gene>
<protein>
    <submittedName>
        <fullName evidence="1">Alkaline phosphatase family protein</fullName>
    </submittedName>
</protein>